<protein>
    <submittedName>
        <fullName evidence="2">Uncharacterized protein</fullName>
    </submittedName>
</protein>
<organism evidence="2 3">
    <name type="scientific">Culex pipiens pipiens</name>
    <name type="common">Northern house mosquito</name>
    <dbReference type="NCBI Taxonomy" id="38569"/>
    <lineage>
        <taxon>Eukaryota</taxon>
        <taxon>Metazoa</taxon>
        <taxon>Ecdysozoa</taxon>
        <taxon>Arthropoda</taxon>
        <taxon>Hexapoda</taxon>
        <taxon>Insecta</taxon>
        <taxon>Pterygota</taxon>
        <taxon>Neoptera</taxon>
        <taxon>Endopterygota</taxon>
        <taxon>Diptera</taxon>
        <taxon>Nematocera</taxon>
        <taxon>Culicoidea</taxon>
        <taxon>Culicidae</taxon>
        <taxon>Culicinae</taxon>
        <taxon>Culicini</taxon>
        <taxon>Culex</taxon>
        <taxon>Culex</taxon>
    </lineage>
</organism>
<reference evidence="2 3" key="1">
    <citation type="submission" date="2024-05" db="EMBL/GenBank/DDBJ databases">
        <title>Culex pipiens pipiens assembly and annotation.</title>
        <authorList>
            <person name="Alout H."/>
            <person name="Durand T."/>
        </authorList>
    </citation>
    <scope>NUCLEOTIDE SEQUENCE [LARGE SCALE GENOMIC DNA]</scope>
    <source>
        <strain evidence="2">HA-2024</strain>
        <tissue evidence="2">Whole body</tissue>
    </source>
</reference>
<evidence type="ECO:0000313" key="2">
    <source>
        <dbReference type="EMBL" id="KAL1373937.1"/>
    </source>
</evidence>
<dbReference type="EMBL" id="JBEHCU010013817">
    <property type="protein sequence ID" value="KAL1373937.1"/>
    <property type="molecule type" value="Genomic_DNA"/>
</dbReference>
<name>A0ABD1CCN6_CULPP</name>
<sequence>GKKNNAVRHRKSSPEKKPYTGYLLQLLVQTDSKCSEPVPKPRSNFRKQYQ</sequence>
<evidence type="ECO:0000256" key="1">
    <source>
        <dbReference type="SAM" id="MobiDB-lite"/>
    </source>
</evidence>
<comment type="caution">
    <text evidence="2">The sequence shown here is derived from an EMBL/GenBank/DDBJ whole genome shotgun (WGS) entry which is preliminary data.</text>
</comment>
<proteinExistence type="predicted"/>
<feature type="non-terminal residue" evidence="2">
    <location>
        <position position="1"/>
    </location>
</feature>
<evidence type="ECO:0000313" key="3">
    <source>
        <dbReference type="Proteomes" id="UP001562425"/>
    </source>
</evidence>
<dbReference type="Proteomes" id="UP001562425">
    <property type="component" value="Unassembled WGS sequence"/>
</dbReference>
<keyword evidence="3" id="KW-1185">Reference proteome</keyword>
<dbReference type="AlphaFoldDB" id="A0ABD1CCN6"/>
<gene>
    <name evidence="2" type="ORF">pipiens_020427</name>
</gene>
<feature type="region of interest" description="Disordered" evidence="1">
    <location>
        <begin position="1"/>
        <end position="20"/>
    </location>
</feature>
<feature type="compositionally biased region" description="Basic residues" evidence="1">
    <location>
        <begin position="1"/>
        <end position="11"/>
    </location>
</feature>
<accession>A0ABD1CCN6</accession>
<feature type="non-terminal residue" evidence="2">
    <location>
        <position position="50"/>
    </location>
</feature>